<feature type="repeat" description="WD" evidence="3">
    <location>
        <begin position="987"/>
        <end position="1028"/>
    </location>
</feature>
<dbReference type="InParanoid" id="J5JG29"/>
<dbReference type="SUPFAM" id="SSF50978">
    <property type="entry name" value="WD40 repeat-like"/>
    <property type="match status" value="2"/>
</dbReference>
<dbReference type="Pfam" id="PF24883">
    <property type="entry name" value="NPHP3_N"/>
    <property type="match status" value="1"/>
</dbReference>
<organism evidence="6 7">
    <name type="scientific">Beauveria bassiana (strain ARSEF 2860)</name>
    <name type="common">White muscardine disease fungus</name>
    <name type="synonym">Tritirachium shiotae</name>
    <dbReference type="NCBI Taxonomy" id="655819"/>
    <lineage>
        <taxon>Eukaryota</taxon>
        <taxon>Fungi</taxon>
        <taxon>Dikarya</taxon>
        <taxon>Ascomycota</taxon>
        <taxon>Pezizomycotina</taxon>
        <taxon>Sordariomycetes</taxon>
        <taxon>Hypocreomycetidae</taxon>
        <taxon>Hypocreales</taxon>
        <taxon>Cordycipitaceae</taxon>
        <taxon>Beauveria</taxon>
    </lineage>
</organism>
<dbReference type="SMART" id="SM00320">
    <property type="entry name" value="WD40"/>
    <property type="match status" value="11"/>
</dbReference>
<accession>J5JG29</accession>
<evidence type="ECO:0000259" key="5">
    <source>
        <dbReference type="PROSITE" id="PS50837"/>
    </source>
</evidence>
<dbReference type="PROSITE" id="PS50294">
    <property type="entry name" value="WD_REPEATS_REGION"/>
    <property type="match status" value="4"/>
</dbReference>
<evidence type="ECO:0000256" key="1">
    <source>
        <dbReference type="ARBA" id="ARBA00022574"/>
    </source>
</evidence>
<dbReference type="InterPro" id="IPR050349">
    <property type="entry name" value="WD_LIS1/nudF_dynein_reg"/>
</dbReference>
<dbReference type="PANTHER" id="PTHR44129">
    <property type="entry name" value="WD REPEAT-CONTAINING PROTEIN POP1"/>
    <property type="match status" value="1"/>
</dbReference>
<dbReference type="GeneID" id="19891469"/>
<dbReference type="InterPro" id="IPR027417">
    <property type="entry name" value="P-loop_NTPase"/>
</dbReference>
<dbReference type="InterPro" id="IPR036322">
    <property type="entry name" value="WD40_repeat_dom_sf"/>
</dbReference>
<dbReference type="InterPro" id="IPR020472">
    <property type="entry name" value="WD40_PAC1"/>
</dbReference>
<reference evidence="6 7" key="1">
    <citation type="journal article" date="2012" name="Sci. Rep.">
        <title>Genomic perspectives on the evolution of fungal entomopathogenicity in Beauveria bassiana.</title>
        <authorList>
            <person name="Xiao G."/>
            <person name="Ying S.H."/>
            <person name="Zheng P."/>
            <person name="Wang Z.L."/>
            <person name="Zhang S."/>
            <person name="Xie X.Q."/>
            <person name="Shang Y."/>
            <person name="St Leger R.J."/>
            <person name="Zhao G.P."/>
            <person name="Wang C."/>
            <person name="Feng M.G."/>
        </authorList>
    </citation>
    <scope>NUCLEOTIDE SEQUENCE [LARGE SCALE GENOMIC DNA]</scope>
    <source>
        <strain evidence="6 7">ARSEF 2860</strain>
    </source>
</reference>
<dbReference type="HOGENOM" id="CLU_000288_6_16_1"/>
<dbReference type="InterPro" id="IPR001680">
    <property type="entry name" value="WD40_rpt"/>
</dbReference>
<dbReference type="InterPro" id="IPR007111">
    <property type="entry name" value="NACHT_NTPase"/>
</dbReference>
<evidence type="ECO:0000256" key="4">
    <source>
        <dbReference type="SAM" id="MobiDB-lite"/>
    </source>
</evidence>
<dbReference type="PROSITE" id="PS50082">
    <property type="entry name" value="WD_REPEATS_2"/>
    <property type="match status" value="6"/>
</dbReference>
<keyword evidence="7" id="KW-1185">Reference proteome</keyword>
<dbReference type="STRING" id="655819.J5JG29"/>
<proteinExistence type="predicted"/>
<dbReference type="Pfam" id="PF17100">
    <property type="entry name" value="NACHT_N"/>
    <property type="match status" value="1"/>
</dbReference>
<dbReference type="SUPFAM" id="SSF52540">
    <property type="entry name" value="P-loop containing nucleoside triphosphate hydrolases"/>
    <property type="match status" value="1"/>
</dbReference>
<evidence type="ECO:0000313" key="6">
    <source>
        <dbReference type="EMBL" id="EJP62546.1"/>
    </source>
</evidence>
<sequence>MSERRNAFKRTWVAFKSSLCCTPRDTARSSEASPQAAQSQSHITPSVLPSQLAHSTEGGSNSSCQTEAVPVPKQGLASFTKQSHRLSYELWNKAYDELGKDESELVGNYAKVLAKALAEEITEAQYEETRDDSAGHSDERKYVKDLTARVFVELNVSKAKTTVDEAPPGSSSAELDQISTSILAKLKDPAKRQMFLEMLVSRGQLKVKKTEGIAKAAGYVAEKGLFIKPAVDLILQIPQAAPAALPWAGICLGMKMLSYPADSAQEQRDGFSFVAHRMQWYYAMTDYLLDHDDKSSTGQDSASILEMLTEKLFDLYKAILRYQLLSVCYYYSNPFRQLYDNVDWAGSKKAVEDAECVFSKDWDCYKKVEARNLWENIGQTLQNYVSQQNARLLTHENREYLQALWVGDPQDEMNDIEDKKGGLYDNMCEWMLSHPNYRAFTAWDENRSCLGGRLLWIKGPAGIGKTMVMIRIVRNLLKQRRVQNLAYFFCQSAKSNQNTATTIVRALLWMLLIQQPNLITHIQTKFQWAGKDMFEKDSTIRGLLEVFENISKDASPVYFFVDALDECDEGQKEIIELIAASLKVSNNVRWLITSRTEVELVDKVTSATTNASVVLDEIDVLAQTGRDEMYIQHRLSALKEQPGLEYDKVDCEKLKKEIQERGDGNLLWLAVVFDSIKEMRAEYAQKEIKNAPRGVKGLYDHKIRQIQSMKTEERQRCYDVLMVVSLAYSLPISMSELEILVPWSARFDPLVSLRKCSAFLMARYAKQRKTIIDVNHKTAKDYIIESRDCLRGDAIRGHADLVRYSIDALTSERRDIFKLGRWKSQILPPLEANDLVCIRYSLVYWLDHLCEAINHSDFSEGRALCEAALEFLKVHFLHLLESLGHLDRIPVILLSIRKLLQILKPCAKFHSDAKSDLFDFLTHAERFTAMYMDMISQEPLQTYGAALTFCPNRCKMKELFWGSQRIPLLKSVKGIEDDWDFSLIQVLRGHTEPISAMAFSCDGTLASASRWYGKVIIWGLHTGREAKVLCKDLVSISAIAFSYDGKQLAAVWEKGNVRLWNLLTGEEANMHTFHSETVSALEFSRDGTLASASDDRTVRIWDPAKTNTMKILSGHTDRVFAIAFSHDGKQLASASKDNTVRLWDAATGSKLRLFGDFHFETVKSDITFLGDGKDLLLCSSGIITRLNVATGAKTLPLNRQTRHDFLEFALSPDCTQLATVNQSLEIELWDLTTGDALQGLRTGYLVTYSPDGKMLVSAYYDGTIRLWDSTMTSTVATSSSVGLTDVSALAFSPNGEQLASGFEDGSIRVQNSATGIEIVPRIRAHHTIVTTFVYSPDGGQLASVSFDGAIKLWDTAAGYKIQRSLDSRGGGIRILTYSSDGKQIVSVSYDGAIVLWDPATGLGRLVFDTRCSDSETALSLDGQYIASAWDNTLKLWDLDKDFVSPVWCQTVKHGPFAIVGIVLSPDAKQIVCLSKTAVYFYDTATGAVADATYQLPRECFQYAPHSLRLSSDGRMLCTERGCIEIRRLPLEKASSDSAAPEEAIYVGHRSITRGGKRMLWLPEAYKSRIAVAYGRLLAIAYKSGSVIIIELEEPCEKSPAGSQSKESRC</sequence>
<name>J5JG29_BEAB2</name>
<dbReference type="Pfam" id="PF00400">
    <property type="entry name" value="WD40"/>
    <property type="match status" value="8"/>
</dbReference>
<feature type="repeat" description="WD" evidence="3">
    <location>
        <begin position="1246"/>
        <end position="1277"/>
    </location>
</feature>
<dbReference type="PRINTS" id="PR00320">
    <property type="entry name" value="GPROTEINBRPT"/>
</dbReference>
<feature type="compositionally biased region" description="Low complexity" evidence="4">
    <location>
        <begin position="29"/>
        <end position="41"/>
    </location>
</feature>
<protein>
    <submittedName>
        <fullName evidence="6">NACHT and WD40 domain protein</fullName>
    </submittedName>
</protein>
<dbReference type="Proteomes" id="UP000002762">
    <property type="component" value="Unassembled WGS sequence"/>
</dbReference>
<dbReference type="EMBL" id="JH725184">
    <property type="protein sequence ID" value="EJP62546.1"/>
    <property type="molecule type" value="Genomic_DNA"/>
</dbReference>
<dbReference type="PROSITE" id="PS00678">
    <property type="entry name" value="WD_REPEATS_1"/>
    <property type="match status" value="1"/>
</dbReference>
<feature type="domain" description="NACHT" evidence="5">
    <location>
        <begin position="453"/>
        <end position="596"/>
    </location>
</feature>
<dbReference type="Gene3D" id="3.40.50.300">
    <property type="entry name" value="P-loop containing nucleotide triphosphate hydrolases"/>
    <property type="match status" value="1"/>
</dbReference>
<dbReference type="InterPro" id="IPR015943">
    <property type="entry name" value="WD40/YVTN_repeat-like_dom_sf"/>
</dbReference>
<feature type="repeat" description="WD" evidence="3">
    <location>
        <begin position="1071"/>
        <end position="1111"/>
    </location>
</feature>
<feature type="compositionally biased region" description="Polar residues" evidence="4">
    <location>
        <begin position="42"/>
        <end position="66"/>
    </location>
</feature>
<feature type="region of interest" description="Disordered" evidence="4">
    <location>
        <begin position="26"/>
        <end position="68"/>
    </location>
</feature>
<gene>
    <name evidence="6" type="ORF">BBA_08457</name>
</gene>
<dbReference type="Gene3D" id="2.130.10.10">
    <property type="entry name" value="YVTN repeat-like/Quinoprotein amine dehydrogenase"/>
    <property type="match status" value="3"/>
</dbReference>
<dbReference type="PROSITE" id="PS50837">
    <property type="entry name" value="NACHT"/>
    <property type="match status" value="1"/>
</dbReference>
<feature type="repeat" description="WD" evidence="3">
    <location>
        <begin position="1365"/>
        <end position="1397"/>
    </location>
</feature>
<dbReference type="InterPro" id="IPR019775">
    <property type="entry name" value="WD40_repeat_CS"/>
</dbReference>
<dbReference type="InterPro" id="IPR056884">
    <property type="entry name" value="NPHP3-like_N"/>
</dbReference>
<evidence type="ECO:0000256" key="3">
    <source>
        <dbReference type="PROSITE-ProRule" id="PRU00221"/>
    </source>
</evidence>
<feature type="repeat" description="WD" evidence="3">
    <location>
        <begin position="1322"/>
        <end position="1363"/>
    </location>
</feature>
<dbReference type="CDD" id="cd00200">
    <property type="entry name" value="WD40"/>
    <property type="match status" value="1"/>
</dbReference>
<evidence type="ECO:0000313" key="7">
    <source>
        <dbReference type="Proteomes" id="UP000002762"/>
    </source>
</evidence>
<dbReference type="InterPro" id="IPR031359">
    <property type="entry name" value="NACHT_N"/>
</dbReference>
<evidence type="ECO:0000256" key="2">
    <source>
        <dbReference type="ARBA" id="ARBA00022737"/>
    </source>
</evidence>
<keyword evidence="1 3" id="KW-0853">WD repeat</keyword>
<dbReference type="RefSeq" id="XP_008601776.1">
    <property type="nucleotide sequence ID" value="XM_008603554.1"/>
</dbReference>
<feature type="repeat" description="WD" evidence="3">
    <location>
        <begin position="1112"/>
        <end position="1153"/>
    </location>
</feature>
<keyword evidence="2" id="KW-0677">Repeat</keyword>